<keyword evidence="1" id="KW-0805">Transcription regulation</keyword>
<dbReference type="SUPFAM" id="SSF52317">
    <property type="entry name" value="Class I glutamine amidotransferase-like"/>
    <property type="match status" value="1"/>
</dbReference>
<dbReference type="InterPro" id="IPR018060">
    <property type="entry name" value="HTH_AraC"/>
</dbReference>
<dbReference type="Pfam" id="PF12833">
    <property type="entry name" value="HTH_18"/>
    <property type="match status" value="1"/>
</dbReference>
<dbReference type="SUPFAM" id="SSF46689">
    <property type="entry name" value="Homeodomain-like"/>
    <property type="match status" value="2"/>
</dbReference>
<comment type="caution">
    <text evidence="4">The sequence shown here is derived from an EMBL/GenBank/DDBJ whole genome shotgun (WGS) entry which is preliminary data.</text>
</comment>
<dbReference type="InterPro" id="IPR009057">
    <property type="entry name" value="Homeodomain-like_sf"/>
</dbReference>
<dbReference type="CDD" id="cd03137">
    <property type="entry name" value="GATase1_AraC_1"/>
    <property type="match status" value="1"/>
</dbReference>
<dbReference type="Gene3D" id="3.40.50.880">
    <property type="match status" value="1"/>
</dbReference>
<organism evidence="4 5">
    <name type="scientific">Quadrisphaera granulorum</name>
    <dbReference type="NCBI Taxonomy" id="317664"/>
    <lineage>
        <taxon>Bacteria</taxon>
        <taxon>Bacillati</taxon>
        <taxon>Actinomycetota</taxon>
        <taxon>Actinomycetes</taxon>
        <taxon>Kineosporiales</taxon>
        <taxon>Kineosporiaceae</taxon>
        <taxon>Quadrisphaera</taxon>
    </lineage>
</organism>
<dbReference type="SMART" id="SM00342">
    <property type="entry name" value="HTH_ARAC"/>
    <property type="match status" value="1"/>
</dbReference>
<protein>
    <submittedName>
        <fullName evidence="4">AraC family transcriptional regulator with amidase-like domain</fullName>
    </submittedName>
</protein>
<dbReference type="PANTHER" id="PTHR43130:SF3">
    <property type="entry name" value="HTH-TYPE TRANSCRIPTIONAL REGULATOR RV1931C"/>
    <property type="match status" value="1"/>
</dbReference>
<proteinExistence type="predicted"/>
<keyword evidence="5" id="KW-1185">Reference proteome</keyword>
<dbReference type="InterPro" id="IPR052158">
    <property type="entry name" value="INH-QAR"/>
</dbReference>
<keyword evidence="2" id="KW-0804">Transcription</keyword>
<feature type="domain" description="HTH araC/xylS-type" evidence="3">
    <location>
        <begin position="217"/>
        <end position="314"/>
    </location>
</feature>
<evidence type="ECO:0000256" key="2">
    <source>
        <dbReference type="ARBA" id="ARBA00023163"/>
    </source>
</evidence>
<name>A0A316A7C5_9ACTN</name>
<reference evidence="4 5" key="1">
    <citation type="submission" date="2018-03" db="EMBL/GenBank/DDBJ databases">
        <title>Genomic Encyclopedia of Archaeal and Bacterial Type Strains, Phase II (KMG-II): from individual species to whole genera.</title>
        <authorList>
            <person name="Goeker M."/>
        </authorList>
    </citation>
    <scope>NUCLEOTIDE SEQUENCE [LARGE SCALE GENOMIC DNA]</scope>
    <source>
        <strain evidence="4 5">DSM 44889</strain>
    </source>
</reference>
<dbReference type="Gene3D" id="1.10.10.60">
    <property type="entry name" value="Homeodomain-like"/>
    <property type="match status" value="1"/>
</dbReference>
<dbReference type="InterPro" id="IPR002818">
    <property type="entry name" value="DJ-1/PfpI"/>
</dbReference>
<evidence type="ECO:0000313" key="5">
    <source>
        <dbReference type="Proteomes" id="UP000245469"/>
    </source>
</evidence>
<dbReference type="PROSITE" id="PS01124">
    <property type="entry name" value="HTH_ARAC_FAMILY_2"/>
    <property type="match status" value="1"/>
</dbReference>
<dbReference type="AlphaFoldDB" id="A0A316A7C5"/>
<gene>
    <name evidence="4" type="ORF">BXY45_11616</name>
</gene>
<dbReference type="PANTHER" id="PTHR43130">
    <property type="entry name" value="ARAC-FAMILY TRANSCRIPTIONAL REGULATOR"/>
    <property type="match status" value="1"/>
</dbReference>
<dbReference type="InterPro" id="IPR029062">
    <property type="entry name" value="Class_I_gatase-like"/>
</dbReference>
<dbReference type="GO" id="GO:0043565">
    <property type="term" value="F:sequence-specific DNA binding"/>
    <property type="evidence" value="ECO:0007669"/>
    <property type="project" value="InterPro"/>
</dbReference>
<dbReference type="GO" id="GO:0003700">
    <property type="term" value="F:DNA-binding transcription factor activity"/>
    <property type="evidence" value="ECO:0007669"/>
    <property type="project" value="InterPro"/>
</dbReference>
<evidence type="ECO:0000313" key="4">
    <source>
        <dbReference type="EMBL" id="PWJ52880.1"/>
    </source>
</evidence>
<evidence type="ECO:0000256" key="1">
    <source>
        <dbReference type="ARBA" id="ARBA00023015"/>
    </source>
</evidence>
<evidence type="ECO:0000259" key="3">
    <source>
        <dbReference type="PROSITE" id="PS01124"/>
    </source>
</evidence>
<sequence length="319" mass="34071">MVIRDVAVLVLPGVAPFELGIVCELFGLDRRDDGLPFYDFALVTERPGLVRTNQGFSVQVEHGLERAASADLVVTTPVPRGTTASTEVIAMLRAAHERGATFLGACSGTYVLADAGLLDGRRCTTHWKYVDDFASRYPAASVDCDVLYVEDGPVISSAGSAAAIDAGLHLLRRELGAAAVATIARRMVVPPHRDGGQAQYIPTPVLPPEACADDDLAALHAWALEHLAEDLSVERLAAHARMSPRTLARRFADASGTSPAAWVARMRLQRAQELLETTDLPVDEVAAAVGWGSGAVLRHHFSRLGTTPLAYRRTFAGAS</sequence>
<accession>A0A316A7C5</accession>
<dbReference type="Proteomes" id="UP000245469">
    <property type="component" value="Unassembled WGS sequence"/>
</dbReference>
<dbReference type="EMBL" id="QGDQ01000016">
    <property type="protein sequence ID" value="PWJ52880.1"/>
    <property type="molecule type" value="Genomic_DNA"/>
</dbReference>
<dbReference type="Pfam" id="PF01965">
    <property type="entry name" value="DJ-1_PfpI"/>
    <property type="match status" value="1"/>
</dbReference>